<accession>A0A6L5XAC4</accession>
<dbReference type="EMBL" id="VULZ01000019">
    <property type="protein sequence ID" value="MSS15986.1"/>
    <property type="molecule type" value="Genomic_DNA"/>
</dbReference>
<feature type="domain" description="CarD-like/TRCF RNAP-interacting" evidence="1">
    <location>
        <begin position="16"/>
        <end position="76"/>
    </location>
</feature>
<keyword evidence="3" id="KW-1185">Reference proteome</keyword>
<gene>
    <name evidence="2" type="ORF">FYJ35_13285</name>
</gene>
<evidence type="ECO:0000259" key="1">
    <source>
        <dbReference type="Pfam" id="PF02559"/>
    </source>
</evidence>
<organism evidence="2 3">
    <name type="scientific">Porcincola intestinalis</name>
    <dbReference type="NCBI Taxonomy" id="2606632"/>
    <lineage>
        <taxon>Bacteria</taxon>
        <taxon>Bacillati</taxon>
        <taxon>Bacillota</taxon>
        <taxon>Clostridia</taxon>
        <taxon>Lachnospirales</taxon>
        <taxon>Lachnospiraceae</taxon>
        <taxon>Porcincola</taxon>
    </lineage>
</organism>
<sequence>MSITKTACPERRVDVYSIGQYISYGNSGVCEVVGTREIESAQPGAGMKECYILRPLHDKSCTITTPVDNQKVIMRDLISPEETRQLLADIPEMETLPDQSARQQELSYQKALHSGDCKQWICLVKTLNRRIRSRIANGKKVTATDDRYFKAATEKLTEEFSVVLGIGADEIKEILKDAFTI</sequence>
<evidence type="ECO:0000313" key="2">
    <source>
        <dbReference type="EMBL" id="MSS15986.1"/>
    </source>
</evidence>
<dbReference type="Proteomes" id="UP000481852">
    <property type="component" value="Unassembled WGS sequence"/>
</dbReference>
<dbReference type="InterPro" id="IPR042215">
    <property type="entry name" value="CarD-like_C"/>
</dbReference>
<protein>
    <submittedName>
        <fullName evidence="2">CarD family transcriptional regulator</fullName>
    </submittedName>
</protein>
<dbReference type="Gene3D" id="2.40.10.170">
    <property type="match status" value="1"/>
</dbReference>
<dbReference type="Gene3D" id="1.20.58.1290">
    <property type="entry name" value="CarD-like, C-terminal domain"/>
    <property type="match status" value="1"/>
</dbReference>
<evidence type="ECO:0000313" key="3">
    <source>
        <dbReference type="Proteomes" id="UP000481852"/>
    </source>
</evidence>
<dbReference type="AlphaFoldDB" id="A0A6L5XAC4"/>
<proteinExistence type="predicted"/>
<dbReference type="Pfam" id="PF02559">
    <property type="entry name" value="CarD_TRCF_RID"/>
    <property type="match status" value="1"/>
</dbReference>
<reference evidence="2 3" key="1">
    <citation type="submission" date="2019-08" db="EMBL/GenBank/DDBJ databases">
        <title>In-depth cultivation of the pig gut microbiome towards novel bacterial diversity and tailored functional studies.</title>
        <authorList>
            <person name="Wylensek D."/>
            <person name="Hitch T.C.A."/>
            <person name="Clavel T."/>
        </authorList>
    </citation>
    <scope>NUCLEOTIDE SEQUENCE [LARGE SCALE GENOMIC DNA]</scope>
    <source>
        <strain evidence="2 3">Oil+RF-744-WCA-WT-11</strain>
    </source>
</reference>
<name>A0A6L5XAC4_9FIRM</name>
<comment type="caution">
    <text evidence="2">The sequence shown here is derived from an EMBL/GenBank/DDBJ whole genome shotgun (WGS) entry which is preliminary data.</text>
</comment>
<dbReference type="InterPro" id="IPR003711">
    <property type="entry name" value="CarD-like/TRCF_RID"/>
</dbReference>